<accession>A0A9D4T7X0</accession>
<dbReference type="AlphaFoldDB" id="A0A9D4T7X0"/>
<evidence type="ECO:0000313" key="1">
    <source>
        <dbReference type="EMBL" id="KAH7976839.1"/>
    </source>
</evidence>
<gene>
    <name evidence="1" type="ORF">HPB52_020469</name>
</gene>
<organism evidence="1 2">
    <name type="scientific">Rhipicephalus sanguineus</name>
    <name type="common">Brown dog tick</name>
    <name type="synonym">Ixodes sanguineus</name>
    <dbReference type="NCBI Taxonomy" id="34632"/>
    <lineage>
        <taxon>Eukaryota</taxon>
        <taxon>Metazoa</taxon>
        <taxon>Ecdysozoa</taxon>
        <taxon>Arthropoda</taxon>
        <taxon>Chelicerata</taxon>
        <taxon>Arachnida</taxon>
        <taxon>Acari</taxon>
        <taxon>Parasitiformes</taxon>
        <taxon>Ixodida</taxon>
        <taxon>Ixodoidea</taxon>
        <taxon>Ixodidae</taxon>
        <taxon>Rhipicephalinae</taxon>
        <taxon>Rhipicephalus</taxon>
        <taxon>Rhipicephalus</taxon>
    </lineage>
</organism>
<dbReference type="SUPFAM" id="SSF52047">
    <property type="entry name" value="RNI-like"/>
    <property type="match status" value="1"/>
</dbReference>
<dbReference type="VEuPathDB" id="VectorBase:RSAN_043849"/>
<sequence length="346" mass="38973">MLKVLVVDMKNELVQKAVLKGVSRNSTIEELSLNNFTGSQESTAIVARMISSNRVLRKLTLSTRDNADLGMYTIYECWILALIENETLEEIEMDRLRISAGLALLLESTTSLRRLTLFVGTGAEVKAGDDSRWWLLVLVALSHSDSLRELSVTLLDVSDQIRATLAESVRLSGSIRCVIYDDFGEDATVFVRRLSKDISKNYTLLSVDCEGHVDADFLGDWLTVQETTRRNSSLVARAARLLKASLYDRYVSGALERVSLYPALLDEVAEQVKRDKAELMSLVRDRLRGTNTLDGFMRFAGVVRESVVCHPSQDGRMQLDDLNEDCWMYVRRYLFIDDVKEAIGPT</sequence>
<proteinExistence type="predicted"/>
<dbReference type="InterPro" id="IPR032675">
    <property type="entry name" value="LRR_dom_sf"/>
</dbReference>
<protein>
    <submittedName>
        <fullName evidence="1">Uncharacterized protein</fullName>
    </submittedName>
</protein>
<name>A0A9D4T7X0_RHISA</name>
<keyword evidence="2" id="KW-1185">Reference proteome</keyword>
<evidence type="ECO:0000313" key="2">
    <source>
        <dbReference type="Proteomes" id="UP000821837"/>
    </source>
</evidence>
<dbReference type="EMBL" id="JABSTV010001246">
    <property type="protein sequence ID" value="KAH7976839.1"/>
    <property type="molecule type" value="Genomic_DNA"/>
</dbReference>
<dbReference type="Proteomes" id="UP000821837">
    <property type="component" value="Chromosome 10"/>
</dbReference>
<reference evidence="1" key="2">
    <citation type="submission" date="2021-09" db="EMBL/GenBank/DDBJ databases">
        <authorList>
            <person name="Jia N."/>
            <person name="Wang J."/>
            <person name="Shi W."/>
            <person name="Du L."/>
            <person name="Sun Y."/>
            <person name="Zhan W."/>
            <person name="Jiang J."/>
            <person name="Wang Q."/>
            <person name="Zhang B."/>
            <person name="Ji P."/>
            <person name="Sakyi L.B."/>
            <person name="Cui X."/>
            <person name="Yuan T."/>
            <person name="Jiang B."/>
            <person name="Yang W."/>
            <person name="Lam T.T.-Y."/>
            <person name="Chang Q."/>
            <person name="Ding S."/>
            <person name="Wang X."/>
            <person name="Zhu J."/>
            <person name="Ruan X."/>
            <person name="Zhao L."/>
            <person name="Wei J."/>
            <person name="Que T."/>
            <person name="Du C."/>
            <person name="Cheng J."/>
            <person name="Dai P."/>
            <person name="Han X."/>
            <person name="Huang E."/>
            <person name="Gao Y."/>
            <person name="Liu J."/>
            <person name="Shao H."/>
            <person name="Ye R."/>
            <person name="Li L."/>
            <person name="Wei W."/>
            <person name="Wang X."/>
            <person name="Wang C."/>
            <person name="Huo Q."/>
            <person name="Li W."/>
            <person name="Guo W."/>
            <person name="Chen H."/>
            <person name="Chen S."/>
            <person name="Zhou L."/>
            <person name="Zhou L."/>
            <person name="Ni X."/>
            <person name="Tian J."/>
            <person name="Zhou Y."/>
            <person name="Sheng Y."/>
            <person name="Liu T."/>
            <person name="Pan Y."/>
            <person name="Xia L."/>
            <person name="Li J."/>
            <person name="Zhao F."/>
            <person name="Cao W."/>
        </authorList>
    </citation>
    <scope>NUCLEOTIDE SEQUENCE</scope>
    <source>
        <strain evidence="1">Rsan-2018</strain>
        <tissue evidence="1">Larvae</tissue>
    </source>
</reference>
<reference evidence="1" key="1">
    <citation type="journal article" date="2020" name="Cell">
        <title>Large-Scale Comparative Analyses of Tick Genomes Elucidate Their Genetic Diversity and Vector Capacities.</title>
        <authorList>
            <consortium name="Tick Genome and Microbiome Consortium (TIGMIC)"/>
            <person name="Jia N."/>
            <person name="Wang J."/>
            <person name="Shi W."/>
            <person name="Du L."/>
            <person name="Sun Y."/>
            <person name="Zhan W."/>
            <person name="Jiang J.F."/>
            <person name="Wang Q."/>
            <person name="Zhang B."/>
            <person name="Ji P."/>
            <person name="Bell-Sakyi L."/>
            <person name="Cui X.M."/>
            <person name="Yuan T.T."/>
            <person name="Jiang B.G."/>
            <person name="Yang W.F."/>
            <person name="Lam T.T."/>
            <person name="Chang Q.C."/>
            <person name="Ding S.J."/>
            <person name="Wang X.J."/>
            <person name="Zhu J.G."/>
            <person name="Ruan X.D."/>
            <person name="Zhao L."/>
            <person name="Wei J.T."/>
            <person name="Ye R.Z."/>
            <person name="Que T.C."/>
            <person name="Du C.H."/>
            <person name="Zhou Y.H."/>
            <person name="Cheng J.X."/>
            <person name="Dai P.F."/>
            <person name="Guo W.B."/>
            <person name="Han X.H."/>
            <person name="Huang E.J."/>
            <person name="Li L.F."/>
            <person name="Wei W."/>
            <person name="Gao Y.C."/>
            <person name="Liu J.Z."/>
            <person name="Shao H.Z."/>
            <person name="Wang X."/>
            <person name="Wang C.C."/>
            <person name="Yang T.C."/>
            <person name="Huo Q.B."/>
            <person name="Li W."/>
            <person name="Chen H.Y."/>
            <person name="Chen S.E."/>
            <person name="Zhou L.G."/>
            <person name="Ni X.B."/>
            <person name="Tian J.H."/>
            <person name="Sheng Y."/>
            <person name="Liu T."/>
            <person name="Pan Y.S."/>
            <person name="Xia L.Y."/>
            <person name="Li J."/>
            <person name="Zhao F."/>
            <person name="Cao W.C."/>
        </authorList>
    </citation>
    <scope>NUCLEOTIDE SEQUENCE</scope>
    <source>
        <strain evidence="1">Rsan-2018</strain>
    </source>
</reference>
<dbReference type="Gene3D" id="3.80.10.10">
    <property type="entry name" value="Ribonuclease Inhibitor"/>
    <property type="match status" value="1"/>
</dbReference>
<comment type="caution">
    <text evidence="1">The sequence shown here is derived from an EMBL/GenBank/DDBJ whole genome shotgun (WGS) entry which is preliminary data.</text>
</comment>